<dbReference type="InterPro" id="IPR003594">
    <property type="entry name" value="HATPase_dom"/>
</dbReference>
<dbReference type="Pfam" id="PF02518">
    <property type="entry name" value="HATPase_c"/>
    <property type="match status" value="1"/>
</dbReference>
<dbReference type="InterPro" id="IPR036097">
    <property type="entry name" value="HisK_dim/P_sf"/>
</dbReference>
<evidence type="ECO:0000313" key="9">
    <source>
        <dbReference type="EMBL" id="SHK69059.1"/>
    </source>
</evidence>
<evidence type="ECO:0000256" key="1">
    <source>
        <dbReference type="ARBA" id="ARBA00000085"/>
    </source>
</evidence>
<dbReference type="SMART" id="SM00388">
    <property type="entry name" value="HisKA"/>
    <property type="match status" value="1"/>
</dbReference>
<evidence type="ECO:0000256" key="3">
    <source>
        <dbReference type="ARBA" id="ARBA00012438"/>
    </source>
</evidence>
<evidence type="ECO:0000256" key="7">
    <source>
        <dbReference type="ARBA" id="ARBA00023012"/>
    </source>
</evidence>
<keyword evidence="5" id="KW-0808">Transferase</keyword>
<organism evidence="9 10">
    <name type="scientific">Hespellia stercorisuis DSM 15480</name>
    <dbReference type="NCBI Taxonomy" id="1121950"/>
    <lineage>
        <taxon>Bacteria</taxon>
        <taxon>Bacillati</taxon>
        <taxon>Bacillota</taxon>
        <taxon>Clostridia</taxon>
        <taxon>Lachnospirales</taxon>
        <taxon>Lachnospiraceae</taxon>
        <taxon>Hespellia</taxon>
    </lineage>
</organism>
<accession>A0A1M6UIQ6</accession>
<comment type="catalytic activity">
    <reaction evidence="1">
        <text>ATP + protein L-histidine = ADP + protein N-phospho-L-histidine.</text>
        <dbReference type="EC" id="2.7.13.3"/>
    </reaction>
</comment>
<dbReference type="Gene3D" id="3.30.565.10">
    <property type="entry name" value="Histidine kinase-like ATPase, C-terminal domain"/>
    <property type="match status" value="1"/>
</dbReference>
<dbReference type="InterPro" id="IPR050736">
    <property type="entry name" value="Sensor_HK_Regulatory"/>
</dbReference>
<comment type="subcellular location">
    <subcellularLocation>
        <location evidence="2">Membrane</location>
    </subcellularLocation>
</comment>
<dbReference type="FunFam" id="3.30.565.10:FF:000006">
    <property type="entry name" value="Sensor histidine kinase WalK"/>
    <property type="match status" value="1"/>
</dbReference>
<reference evidence="9 10" key="1">
    <citation type="submission" date="2016-11" db="EMBL/GenBank/DDBJ databases">
        <authorList>
            <person name="Jaros S."/>
            <person name="Januszkiewicz K."/>
            <person name="Wedrychowicz H."/>
        </authorList>
    </citation>
    <scope>NUCLEOTIDE SEQUENCE [LARGE SCALE GENOMIC DNA]</scope>
    <source>
        <strain evidence="9 10">DSM 15480</strain>
    </source>
</reference>
<dbReference type="STRING" id="1121950.SAMN02745243_03514"/>
<dbReference type="Pfam" id="PF00512">
    <property type="entry name" value="HisKA"/>
    <property type="match status" value="1"/>
</dbReference>
<dbReference type="Proteomes" id="UP000184301">
    <property type="component" value="Unassembled WGS sequence"/>
</dbReference>
<dbReference type="Gene3D" id="1.10.287.130">
    <property type="match status" value="1"/>
</dbReference>
<dbReference type="InterPro" id="IPR036890">
    <property type="entry name" value="HATPase_C_sf"/>
</dbReference>
<sequence>MFENRTMRRLDQMLNEALDGTFCEENYDETQLSKLEARWKHFLGASVLSAENTKREKENVKSLVSDISHQTKTPMTNIKLYASLLEESLEKEQHMEHREESLRLLGAISGQAEKLEFLIQSLTKLSRLESNVLEVAPGEQQIGPLLSELCEEAGQKAEKRQVRIQNLYRGCGMACYDRKWTREALGNILDNAVKYSKPGGTIRVDVREYELYAAVSVEDDGIGIREEEQAKIFGRFYRSEAVQQEDGVGIGLYLAREIAKRQNGYIKVKSEPGAGSEFLFYLRRK</sequence>
<dbReference type="OrthoDB" id="9773956at2"/>
<proteinExistence type="predicted"/>
<keyword evidence="10" id="KW-1185">Reference proteome</keyword>
<dbReference type="GO" id="GO:0016020">
    <property type="term" value="C:membrane"/>
    <property type="evidence" value="ECO:0007669"/>
    <property type="project" value="UniProtKB-SubCell"/>
</dbReference>
<evidence type="ECO:0000259" key="8">
    <source>
        <dbReference type="PROSITE" id="PS50109"/>
    </source>
</evidence>
<dbReference type="EC" id="2.7.13.3" evidence="3"/>
<dbReference type="RefSeq" id="WP_073112833.1">
    <property type="nucleotide sequence ID" value="NZ_FQZY01000073.1"/>
</dbReference>
<dbReference type="PROSITE" id="PS50109">
    <property type="entry name" value="HIS_KIN"/>
    <property type="match status" value="1"/>
</dbReference>
<keyword evidence="4" id="KW-0597">Phosphoprotein</keyword>
<dbReference type="SMART" id="SM00387">
    <property type="entry name" value="HATPase_c"/>
    <property type="match status" value="1"/>
</dbReference>
<gene>
    <name evidence="9" type="ORF">SAMN02745243_03514</name>
</gene>
<dbReference type="SUPFAM" id="SSF55874">
    <property type="entry name" value="ATPase domain of HSP90 chaperone/DNA topoisomerase II/histidine kinase"/>
    <property type="match status" value="1"/>
</dbReference>
<evidence type="ECO:0000256" key="4">
    <source>
        <dbReference type="ARBA" id="ARBA00022553"/>
    </source>
</evidence>
<dbReference type="GO" id="GO:0000155">
    <property type="term" value="F:phosphorelay sensor kinase activity"/>
    <property type="evidence" value="ECO:0007669"/>
    <property type="project" value="InterPro"/>
</dbReference>
<feature type="domain" description="Histidine kinase" evidence="8">
    <location>
        <begin position="66"/>
        <end position="285"/>
    </location>
</feature>
<dbReference type="EMBL" id="FQZY01000073">
    <property type="protein sequence ID" value="SHK69059.1"/>
    <property type="molecule type" value="Genomic_DNA"/>
</dbReference>
<evidence type="ECO:0000256" key="2">
    <source>
        <dbReference type="ARBA" id="ARBA00004370"/>
    </source>
</evidence>
<evidence type="ECO:0000256" key="5">
    <source>
        <dbReference type="ARBA" id="ARBA00022679"/>
    </source>
</evidence>
<dbReference type="AlphaFoldDB" id="A0A1M6UIQ6"/>
<dbReference type="SUPFAM" id="SSF47384">
    <property type="entry name" value="Homodimeric domain of signal transducing histidine kinase"/>
    <property type="match status" value="1"/>
</dbReference>
<evidence type="ECO:0000256" key="6">
    <source>
        <dbReference type="ARBA" id="ARBA00022777"/>
    </source>
</evidence>
<dbReference type="PRINTS" id="PR00344">
    <property type="entry name" value="BCTRLSENSOR"/>
</dbReference>
<dbReference type="PANTHER" id="PTHR43711:SF1">
    <property type="entry name" value="HISTIDINE KINASE 1"/>
    <property type="match status" value="1"/>
</dbReference>
<evidence type="ECO:0000313" key="10">
    <source>
        <dbReference type="Proteomes" id="UP000184301"/>
    </source>
</evidence>
<name>A0A1M6UIQ6_9FIRM</name>
<dbReference type="CDD" id="cd00075">
    <property type="entry name" value="HATPase"/>
    <property type="match status" value="1"/>
</dbReference>
<dbReference type="PANTHER" id="PTHR43711">
    <property type="entry name" value="TWO-COMPONENT HISTIDINE KINASE"/>
    <property type="match status" value="1"/>
</dbReference>
<dbReference type="InterPro" id="IPR005467">
    <property type="entry name" value="His_kinase_dom"/>
</dbReference>
<keyword evidence="6 9" id="KW-0418">Kinase</keyword>
<protein>
    <recommendedName>
        <fullName evidence="3">histidine kinase</fullName>
        <ecNumber evidence="3">2.7.13.3</ecNumber>
    </recommendedName>
</protein>
<dbReference type="InterPro" id="IPR004358">
    <property type="entry name" value="Sig_transdc_His_kin-like_C"/>
</dbReference>
<keyword evidence="7" id="KW-0902">Two-component regulatory system</keyword>
<dbReference type="CDD" id="cd00082">
    <property type="entry name" value="HisKA"/>
    <property type="match status" value="1"/>
</dbReference>
<dbReference type="InterPro" id="IPR003661">
    <property type="entry name" value="HisK_dim/P_dom"/>
</dbReference>